<dbReference type="Proteomes" id="UP000663845">
    <property type="component" value="Unassembled WGS sequence"/>
</dbReference>
<keyword evidence="2 3" id="KW-0802">TPR repeat</keyword>
<dbReference type="Pfam" id="PF13424">
    <property type="entry name" value="TPR_12"/>
    <property type="match status" value="1"/>
</dbReference>
<proteinExistence type="predicted"/>
<feature type="repeat" description="TPR" evidence="3">
    <location>
        <begin position="494"/>
        <end position="527"/>
    </location>
</feature>
<keyword evidence="1" id="KW-0677">Repeat</keyword>
<gene>
    <name evidence="5" type="ORF">JYZ213_LOCUS15814</name>
</gene>
<accession>A0A814GKA1</accession>
<evidence type="ECO:0000259" key="4">
    <source>
        <dbReference type="Pfam" id="PF03496"/>
    </source>
</evidence>
<evidence type="ECO:0000256" key="2">
    <source>
        <dbReference type="ARBA" id="ARBA00022803"/>
    </source>
</evidence>
<dbReference type="AlphaFoldDB" id="A0A814GKA1"/>
<dbReference type="EMBL" id="CAJNOG010000139">
    <property type="protein sequence ID" value="CAF0997721.1"/>
    <property type="molecule type" value="Genomic_DNA"/>
</dbReference>
<dbReference type="InterPro" id="IPR011990">
    <property type="entry name" value="TPR-like_helical_dom_sf"/>
</dbReference>
<dbReference type="PROSITE" id="PS51996">
    <property type="entry name" value="TR_MART"/>
    <property type="match status" value="1"/>
</dbReference>
<dbReference type="InterPro" id="IPR003540">
    <property type="entry name" value="ADP-ribosyltransferase"/>
</dbReference>
<dbReference type="PROSITE" id="PS50005">
    <property type="entry name" value="TPR"/>
    <property type="match status" value="2"/>
</dbReference>
<evidence type="ECO:0000256" key="3">
    <source>
        <dbReference type="PROSITE-ProRule" id="PRU00339"/>
    </source>
</evidence>
<dbReference type="InterPro" id="IPR019734">
    <property type="entry name" value="TPR_rpt"/>
</dbReference>
<dbReference type="SUPFAM" id="SSF56399">
    <property type="entry name" value="ADP-ribosylation"/>
    <property type="match status" value="1"/>
</dbReference>
<dbReference type="Pfam" id="PF13374">
    <property type="entry name" value="TPR_10"/>
    <property type="match status" value="1"/>
</dbReference>
<dbReference type="PANTHER" id="PTHR45641:SF1">
    <property type="entry name" value="AAA+ ATPASE DOMAIN-CONTAINING PROTEIN"/>
    <property type="match status" value="1"/>
</dbReference>
<sequence>MGNTCSEPTPVRSNITSKKLDNQTISRTRIVENFIIVWLDANINKSNNDIQNSLNQLQHTVNTIKIFTDIESCVNFLHRIEHEKVFLIVSGSLGQQILPSIQHNNQLDSVYIFCHDLTKHATWVKQYKKIKGMFNGIEPLCEKLKSDIRQRDKDLTPVSIVSTKSNELDQSFMYSQLLKDILLRLPFNDQAKKDLVEFCREQYSKNKYELKIIDEFERDYDRPSPIWWYTRECFTYTMLNKALRTQDIEIIIKMGFFVRDLHRQLEELHSEIDKNIQLIVYRGQGMLNAEFEKMKANQGGLLSFNNFLSTSTTREVSLGFARCALNNQDLTAILFQMNIDPSISTTPFACLDNLSYFSDSEKEILFSMHTIFRIDEIKQLEERLWEVHLKLTSDNDEQLAKVTEQMKTEIAGGTDWHALGHLMTKIDRFDKAEEIYKTLLETTDKKNSKDIAQLYHQLGYVNKQRDNLSDALIYYKKSLELKLTYLPKNDPGFSATYSNIGSVLLEQRDLNGALKYYQHALQIDLHASEPDQLEIATDYNNIAQVLMDQRKHTDALKNFQNALNIFLEKLPPRHPSIGILYNNIGDAYRVMGDRLNAHSSYKKSFEILEKSLPPNHRTLTIVHDNMTSMS</sequence>
<feature type="repeat" description="TPR" evidence="3">
    <location>
        <begin position="452"/>
        <end position="485"/>
    </location>
</feature>
<organism evidence="5 6">
    <name type="scientific">Adineta steineri</name>
    <dbReference type="NCBI Taxonomy" id="433720"/>
    <lineage>
        <taxon>Eukaryota</taxon>
        <taxon>Metazoa</taxon>
        <taxon>Spiralia</taxon>
        <taxon>Gnathifera</taxon>
        <taxon>Rotifera</taxon>
        <taxon>Eurotatoria</taxon>
        <taxon>Bdelloidea</taxon>
        <taxon>Adinetida</taxon>
        <taxon>Adinetidae</taxon>
        <taxon>Adineta</taxon>
    </lineage>
</organism>
<evidence type="ECO:0000256" key="1">
    <source>
        <dbReference type="ARBA" id="ARBA00022737"/>
    </source>
</evidence>
<protein>
    <recommendedName>
        <fullName evidence="4">ADP ribosyltransferase domain-containing protein</fullName>
    </recommendedName>
</protein>
<dbReference type="Pfam" id="PF03496">
    <property type="entry name" value="ADPrib_exo_Tox"/>
    <property type="match status" value="1"/>
</dbReference>
<evidence type="ECO:0000313" key="6">
    <source>
        <dbReference type="Proteomes" id="UP000663845"/>
    </source>
</evidence>
<dbReference type="SUPFAM" id="SSF48452">
    <property type="entry name" value="TPR-like"/>
    <property type="match status" value="1"/>
</dbReference>
<comment type="caution">
    <text evidence="5">The sequence shown here is derived from an EMBL/GenBank/DDBJ whole genome shotgun (WGS) entry which is preliminary data.</text>
</comment>
<dbReference type="Gene3D" id="3.90.176.10">
    <property type="entry name" value="Toxin ADP-ribosyltransferase, Chain A, domain 1"/>
    <property type="match status" value="1"/>
</dbReference>
<name>A0A814GKA1_9BILA</name>
<dbReference type="Gene3D" id="1.25.40.10">
    <property type="entry name" value="Tetratricopeptide repeat domain"/>
    <property type="match status" value="2"/>
</dbReference>
<dbReference type="Pfam" id="PF13176">
    <property type="entry name" value="TPR_7"/>
    <property type="match status" value="1"/>
</dbReference>
<dbReference type="GO" id="GO:0005576">
    <property type="term" value="C:extracellular region"/>
    <property type="evidence" value="ECO:0007669"/>
    <property type="project" value="InterPro"/>
</dbReference>
<dbReference type="PANTHER" id="PTHR45641">
    <property type="entry name" value="TETRATRICOPEPTIDE REPEAT PROTEIN (AFU_ORTHOLOGUE AFUA_6G03870)"/>
    <property type="match status" value="1"/>
</dbReference>
<evidence type="ECO:0000313" key="5">
    <source>
        <dbReference type="EMBL" id="CAF0997721.1"/>
    </source>
</evidence>
<feature type="domain" description="ADP ribosyltransferase" evidence="4">
    <location>
        <begin position="235"/>
        <end position="393"/>
    </location>
</feature>
<reference evidence="5" key="1">
    <citation type="submission" date="2021-02" db="EMBL/GenBank/DDBJ databases">
        <authorList>
            <person name="Nowell W R."/>
        </authorList>
    </citation>
    <scope>NUCLEOTIDE SEQUENCE</scope>
</reference>
<dbReference type="SMART" id="SM00028">
    <property type="entry name" value="TPR"/>
    <property type="match status" value="5"/>
</dbReference>
<dbReference type="Pfam" id="PF13181">
    <property type="entry name" value="TPR_8"/>
    <property type="match status" value="1"/>
</dbReference>